<dbReference type="Pfam" id="PF07589">
    <property type="entry name" value="PEP-CTERM"/>
    <property type="match status" value="1"/>
</dbReference>
<name>A0AAU7DA86_9BACT</name>
<evidence type="ECO:0000313" key="3">
    <source>
        <dbReference type="EMBL" id="XBH14232.1"/>
    </source>
</evidence>
<evidence type="ECO:0000259" key="1">
    <source>
        <dbReference type="Pfam" id="PF07589"/>
    </source>
</evidence>
<feature type="domain" description="Ice-binding protein C-terminal" evidence="1">
    <location>
        <begin position="227"/>
        <end position="251"/>
    </location>
</feature>
<gene>
    <name evidence="2" type="ORF">P4G45_03495</name>
    <name evidence="3" type="ORF">P8936_03460</name>
</gene>
<sequence length="254" mass="25713">MKTLLGRTAPSFAIADRASARAVSRSKVILSALLVVAASVAMAPTARADAFNFSFNGGGLSGSGVLDVSNTPVPGVPGAFQVTGISGTFSDSNVGLTNAAITGLIGTSLPSGINADGTFIPPGTFALGASDSLSFDDLFYPGGDSPWVCPPPPPGDTHAPYPFHGGTLDIYGLLFNVDGGYTVNLWSNGVLPELGLTYGVTDSLNGARLNSFGEPFADPGVNLTTSAVPEPGSLFLLGTGMLGLVSGLRRRFSA</sequence>
<protein>
    <submittedName>
        <fullName evidence="3">PEP-CTERM sorting domain-containing protein</fullName>
    </submittedName>
</protein>
<dbReference type="RefSeq" id="WP_348268295.1">
    <property type="nucleotide sequence ID" value="NZ_CP121194.1"/>
</dbReference>
<reference evidence="3" key="1">
    <citation type="submission" date="2023-03" db="EMBL/GenBank/DDBJ databases">
        <title>Edaphobacter sp.</title>
        <authorList>
            <person name="Huber K.J."/>
            <person name="Papendorf J."/>
            <person name="Pilke C."/>
            <person name="Bunk B."/>
            <person name="Sproeer C."/>
            <person name="Pester M."/>
        </authorList>
    </citation>
    <scope>NUCLEOTIDE SEQUENCE</scope>
    <source>
        <strain evidence="2">DSM 109919</strain>
        <strain evidence="3">DSM 109920</strain>
    </source>
</reference>
<dbReference type="EMBL" id="CP121195">
    <property type="protein sequence ID" value="XBH14232.1"/>
    <property type="molecule type" value="Genomic_DNA"/>
</dbReference>
<proteinExistence type="predicted"/>
<dbReference type="InterPro" id="IPR013424">
    <property type="entry name" value="Ice-binding_C"/>
</dbReference>
<accession>A0AAU7CZ88</accession>
<dbReference type="KEGG" id="epl:P4G45_03495"/>
<dbReference type="EMBL" id="CP121194">
    <property type="protein sequence ID" value="XBH10804.1"/>
    <property type="molecule type" value="Genomic_DNA"/>
</dbReference>
<dbReference type="AlphaFoldDB" id="A0AAU7DA86"/>
<accession>A0AAU7DA86</accession>
<dbReference type="NCBIfam" id="TIGR02595">
    <property type="entry name" value="PEP_CTERM"/>
    <property type="match status" value="1"/>
</dbReference>
<evidence type="ECO:0000313" key="2">
    <source>
        <dbReference type="EMBL" id="XBH10804.1"/>
    </source>
</evidence>
<organism evidence="3">
    <name type="scientific">Edaphobacter paludis</name>
    <dbReference type="NCBI Taxonomy" id="3035702"/>
    <lineage>
        <taxon>Bacteria</taxon>
        <taxon>Pseudomonadati</taxon>
        <taxon>Acidobacteriota</taxon>
        <taxon>Terriglobia</taxon>
        <taxon>Terriglobales</taxon>
        <taxon>Acidobacteriaceae</taxon>
        <taxon>Edaphobacter</taxon>
    </lineage>
</organism>